<name>A0A1R0H999_9FUNG</name>
<evidence type="ECO:0000259" key="10">
    <source>
        <dbReference type="PROSITE" id="PS50177"/>
    </source>
</evidence>
<evidence type="ECO:0000313" key="13">
    <source>
        <dbReference type="Proteomes" id="UP000187455"/>
    </source>
</evidence>
<evidence type="ECO:0000256" key="6">
    <source>
        <dbReference type="ARBA" id="ARBA00022816"/>
    </source>
</evidence>
<dbReference type="InterPro" id="IPR009060">
    <property type="entry name" value="UBA-like_sf"/>
</dbReference>
<accession>A0A1R0H999</accession>
<dbReference type="OrthoDB" id="25872at2759"/>
<keyword evidence="3" id="KW-0813">Transport</keyword>
<evidence type="ECO:0000256" key="4">
    <source>
        <dbReference type="ARBA" id="ARBA00022614"/>
    </source>
</evidence>
<comment type="subcellular location">
    <subcellularLocation>
        <location evidence="1">Nucleus</location>
    </subcellularLocation>
</comment>
<dbReference type="InterPro" id="IPR018222">
    <property type="entry name" value="Nuclear_transport_factor_2_euk"/>
</dbReference>
<evidence type="ECO:0000256" key="9">
    <source>
        <dbReference type="ARBA" id="ARBA00069694"/>
    </source>
</evidence>
<dbReference type="Pfam" id="PF22602">
    <property type="entry name" value="NXF_NTF2"/>
    <property type="match status" value="1"/>
</dbReference>
<evidence type="ECO:0000256" key="5">
    <source>
        <dbReference type="ARBA" id="ARBA00022737"/>
    </source>
</evidence>
<dbReference type="EMBL" id="LSSL01000038">
    <property type="protein sequence ID" value="OLY85677.1"/>
    <property type="molecule type" value="Genomic_DNA"/>
</dbReference>
<dbReference type="FunFam" id="1.10.8.10:FF:000018">
    <property type="entry name" value="Nuclear RNA export factor 1"/>
    <property type="match status" value="1"/>
</dbReference>
<dbReference type="PROSITE" id="PS51281">
    <property type="entry name" value="TAP_C"/>
    <property type="match status" value="1"/>
</dbReference>
<feature type="domain" description="NTF2" evidence="10">
    <location>
        <begin position="102"/>
        <end position="281"/>
    </location>
</feature>
<dbReference type="GO" id="GO:0016973">
    <property type="term" value="P:poly(A)+ mRNA export from nucleus"/>
    <property type="evidence" value="ECO:0007669"/>
    <property type="project" value="TreeGrafter"/>
</dbReference>
<dbReference type="AlphaFoldDB" id="A0A1R0H999"/>
<dbReference type="GO" id="GO:0003723">
    <property type="term" value="F:RNA binding"/>
    <property type="evidence" value="ECO:0007669"/>
    <property type="project" value="TreeGrafter"/>
</dbReference>
<dbReference type="GO" id="GO:0042272">
    <property type="term" value="C:nuclear RNA export factor complex"/>
    <property type="evidence" value="ECO:0007669"/>
    <property type="project" value="UniProtKB-ARBA"/>
</dbReference>
<dbReference type="PANTHER" id="PTHR10662">
    <property type="entry name" value="NUCLEAR RNA EXPORT FACTOR"/>
    <property type="match status" value="1"/>
</dbReference>
<organism evidence="12 13">
    <name type="scientific">Smittium mucronatum</name>
    <dbReference type="NCBI Taxonomy" id="133383"/>
    <lineage>
        <taxon>Eukaryota</taxon>
        <taxon>Fungi</taxon>
        <taxon>Fungi incertae sedis</taxon>
        <taxon>Zoopagomycota</taxon>
        <taxon>Kickxellomycotina</taxon>
        <taxon>Harpellomycetes</taxon>
        <taxon>Harpellales</taxon>
        <taxon>Legeriomycetaceae</taxon>
        <taxon>Smittium</taxon>
    </lineage>
</organism>
<evidence type="ECO:0000256" key="3">
    <source>
        <dbReference type="ARBA" id="ARBA00022448"/>
    </source>
</evidence>
<keyword evidence="6" id="KW-0509">mRNA transport</keyword>
<dbReference type="Pfam" id="PF03943">
    <property type="entry name" value="TAP_C"/>
    <property type="match status" value="1"/>
</dbReference>
<dbReference type="InterPro" id="IPR005637">
    <property type="entry name" value="TAP_C_dom"/>
</dbReference>
<dbReference type="InterPro" id="IPR002075">
    <property type="entry name" value="NTF2_dom"/>
</dbReference>
<dbReference type="PANTHER" id="PTHR10662:SF22">
    <property type="entry name" value="NUCLEAR RNA EXPORT FACTOR 1"/>
    <property type="match status" value="1"/>
</dbReference>
<evidence type="ECO:0000256" key="1">
    <source>
        <dbReference type="ARBA" id="ARBA00004123"/>
    </source>
</evidence>
<dbReference type="SMART" id="SM00804">
    <property type="entry name" value="TAP_C"/>
    <property type="match status" value="1"/>
</dbReference>
<evidence type="ECO:0000259" key="11">
    <source>
        <dbReference type="PROSITE" id="PS51281"/>
    </source>
</evidence>
<dbReference type="Gene3D" id="1.10.8.10">
    <property type="entry name" value="DNA helicase RuvA subunit, C-terminal domain"/>
    <property type="match status" value="1"/>
</dbReference>
<dbReference type="InterPro" id="IPR030217">
    <property type="entry name" value="NXF_fam"/>
</dbReference>
<keyword evidence="4" id="KW-0433">Leucine-rich repeat</keyword>
<comment type="caution">
    <text evidence="12">The sequence shown here is derived from an EMBL/GenBank/DDBJ whole genome shotgun (WGS) entry which is preliminary data.</text>
</comment>
<keyword evidence="5" id="KW-0677">Repeat</keyword>
<reference evidence="12 13" key="1">
    <citation type="journal article" date="2016" name="Mol. Biol. Evol.">
        <title>Genome-Wide Survey of Gut Fungi (Harpellales) Reveals the First Horizontally Transferred Ubiquitin Gene from a Mosquito Host.</title>
        <authorList>
            <person name="Wang Y."/>
            <person name="White M.M."/>
            <person name="Kvist S."/>
            <person name="Moncalvo J.M."/>
        </authorList>
    </citation>
    <scope>NUCLEOTIDE SEQUENCE [LARGE SCALE GENOMIC DNA]</scope>
    <source>
        <strain evidence="12 13">ALG-7-W6</strain>
    </source>
</reference>
<evidence type="ECO:0000256" key="8">
    <source>
        <dbReference type="ARBA" id="ARBA00055253"/>
    </source>
</evidence>
<evidence type="ECO:0000256" key="2">
    <source>
        <dbReference type="ARBA" id="ARBA00009285"/>
    </source>
</evidence>
<dbReference type="SUPFAM" id="SSF54427">
    <property type="entry name" value="NTF2-like"/>
    <property type="match status" value="1"/>
</dbReference>
<keyword evidence="7" id="KW-0539">Nucleus</keyword>
<dbReference type="STRING" id="133383.A0A1R0H999"/>
<proteinExistence type="inferred from homology"/>
<feature type="domain" description="TAP-C" evidence="11">
    <location>
        <begin position="311"/>
        <end position="362"/>
    </location>
</feature>
<dbReference type="InterPro" id="IPR032710">
    <property type="entry name" value="NTF2-like_dom_sf"/>
</dbReference>
<evidence type="ECO:0000256" key="7">
    <source>
        <dbReference type="ARBA" id="ARBA00023242"/>
    </source>
</evidence>
<gene>
    <name evidence="12" type="ORF">AYI68_g124</name>
</gene>
<keyword evidence="13" id="KW-1185">Reference proteome</keyword>
<dbReference type="CDD" id="cd14342">
    <property type="entry name" value="UBA_TAP-C"/>
    <property type="match status" value="1"/>
</dbReference>
<dbReference type="SUPFAM" id="SSF46934">
    <property type="entry name" value="UBA-like"/>
    <property type="match status" value="1"/>
</dbReference>
<dbReference type="Proteomes" id="UP000187455">
    <property type="component" value="Unassembled WGS sequence"/>
</dbReference>
<dbReference type="PROSITE" id="PS50177">
    <property type="entry name" value="NTF2_DOMAIN"/>
    <property type="match status" value="1"/>
</dbReference>
<sequence>MRELILIDTLARNNELSLADGETSYIKQVTSRFPSLEILDLVVLSPEIRAYALEESKRLAKEKPGKTKDSFDSYSRTKNLSSWTELSPINPSFSDSPESTNLAQGFIAGYYQLYDRDRPDLANVYSSDAVFSINTNVSTISGSSQSSTISHYVKFSRNLTRVKNRGKRYQTLAVGNRAICEKIKELPASSHNLADPSKLVFDVWSMTCKLGSPTEPPSTTPGSSVDTNCIMLVVHGMFTEIDSPNHVFSFDRTFILSEAPPSSVALANGWPCIIRRDLLTIRNHNPSTSFTLTLPPPSLQPPAAVSEDVASVHNNMVQQLCLATGLNAEWSAKCLSDTNWDYNKALQAFSIFKEQLPAQAFS</sequence>
<comment type="similarity">
    <text evidence="2">Belongs to the NXF family.</text>
</comment>
<dbReference type="Gene3D" id="3.10.450.50">
    <property type="match status" value="1"/>
</dbReference>
<protein>
    <recommendedName>
        <fullName evidence="9">mRNA export factor MEX67</fullName>
    </recommendedName>
</protein>
<comment type="function">
    <text evidence="8">Involved in the export of mRNA from the nucleus to the cytoplasm.</text>
</comment>
<evidence type="ECO:0000313" key="12">
    <source>
        <dbReference type="EMBL" id="OLY85677.1"/>
    </source>
</evidence>